<feature type="transmembrane region" description="Helical" evidence="6">
    <location>
        <begin position="27"/>
        <end position="51"/>
    </location>
</feature>
<evidence type="ECO:0000313" key="8">
    <source>
        <dbReference type="Proteomes" id="UP000515928"/>
    </source>
</evidence>
<feature type="transmembrane region" description="Helical" evidence="6">
    <location>
        <begin position="149"/>
        <end position="170"/>
    </location>
</feature>
<evidence type="ECO:0000256" key="5">
    <source>
        <dbReference type="ARBA" id="ARBA00049660"/>
    </source>
</evidence>
<keyword evidence="4 6" id="KW-0472">Membrane</keyword>
<dbReference type="GO" id="GO:0015499">
    <property type="term" value="F:formate transmembrane transporter activity"/>
    <property type="evidence" value="ECO:0007669"/>
    <property type="project" value="TreeGrafter"/>
</dbReference>
<proteinExistence type="inferred from homology"/>
<dbReference type="EMBL" id="CP060715">
    <property type="protein sequence ID" value="QNN61254.1"/>
    <property type="molecule type" value="Genomic_DNA"/>
</dbReference>
<feature type="transmembrane region" description="Helical" evidence="6">
    <location>
        <begin position="103"/>
        <end position="129"/>
    </location>
</feature>
<gene>
    <name evidence="7" type="ORF">H9L01_02495</name>
</gene>
<evidence type="ECO:0000256" key="6">
    <source>
        <dbReference type="SAM" id="Phobius"/>
    </source>
</evidence>
<accession>A0A7G9S079</accession>
<keyword evidence="8" id="KW-1185">Reference proteome</keyword>
<name>A0A7G9S079_9FIRM</name>
<dbReference type="InterPro" id="IPR000292">
    <property type="entry name" value="For/NO2_transpt"/>
</dbReference>
<dbReference type="PROSITE" id="PS01005">
    <property type="entry name" value="FORMATE_NITRITE_TP_1"/>
    <property type="match status" value="1"/>
</dbReference>
<evidence type="ECO:0000256" key="1">
    <source>
        <dbReference type="ARBA" id="ARBA00004141"/>
    </source>
</evidence>
<dbReference type="Gene3D" id="1.20.1080.10">
    <property type="entry name" value="Glycerol uptake facilitator protein"/>
    <property type="match status" value="1"/>
</dbReference>
<comment type="subcellular location">
    <subcellularLocation>
        <location evidence="1">Membrane</location>
        <topology evidence="1">Multi-pass membrane protein</topology>
    </subcellularLocation>
</comment>
<organism evidence="7 8">
    <name type="scientific">Erysipelothrix inopinata</name>
    <dbReference type="NCBI Taxonomy" id="225084"/>
    <lineage>
        <taxon>Bacteria</taxon>
        <taxon>Bacillati</taxon>
        <taxon>Bacillota</taxon>
        <taxon>Erysipelotrichia</taxon>
        <taxon>Erysipelotrichales</taxon>
        <taxon>Erysipelotrichaceae</taxon>
        <taxon>Erysipelothrix</taxon>
    </lineage>
</organism>
<keyword evidence="2 6" id="KW-0812">Transmembrane</keyword>
<reference evidence="7 8" key="1">
    <citation type="submission" date="2020-08" db="EMBL/GenBank/DDBJ databases">
        <title>Genome sequence of Erysipelothrix inopinata DSM 15511T.</title>
        <authorList>
            <person name="Hyun D.-W."/>
            <person name="Bae J.-W."/>
        </authorList>
    </citation>
    <scope>NUCLEOTIDE SEQUENCE [LARGE SCALE GENOMIC DNA]</scope>
    <source>
        <strain evidence="7 8">DSM 15511</strain>
    </source>
</reference>
<dbReference type="PANTHER" id="PTHR30520:SF6">
    <property type="entry name" value="FORMATE_NITRATE FAMILY TRANSPORTER (EUROFUNG)"/>
    <property type="match status" value="1"/>
</dbReference>
<evidence type="ECO:0000256" key="3">
    <source>
        <dbReference type="ARBA" id="ARBA00022989"/>
    </source>
</evidence>
<sequence length="249" mass="26593">MNSLDETVSLVSELGVKKVNKSLKAQIVLGFIAGAMISLGYMAYIKCVATIDGGLGNVLGASIFPIGLLVILLAGGELITGNMTVIGTAYWNKKVTLSQLAKNWLVITLANIAGALFVALIVGTYLGTLSSYQDVINNLAQSKAHYDPLRTFVSGIICNWFVGLGVWLNIVMKDGAGKIMGIWFPVMVFVLLGFQHSVANVFLMGISMSYGGVTISQFLSNFVFSYLGNIVGGAVFVGLFYVMANTHKK</sequence>
<dbReference type="KEGG" id="eio:H9L01_02495"/>
<dbReference type="PANTHER" id="PTHR30520">
    <property type="entry name" value="FORMATE TRANSPORTER-RELATED"/>
    <property type="match status" value="1"/>
</dbReference>
<dbReference type="GO" id="GO:0005886">
    <property type="term" value="C:plasma membrane"/>
    <property type="evidence" value="ECO:0007669"/>
    <property type="project" value="TreeGrafter"/>
</dbReference>
<dbReference type="RefSeq" id="WP_187534456.1">
    <property type="nucleotide sequence ID" value="NZ_CBCSHU010000001.1"/>
</dbReference>
<dbReference type="InterPro" id="IPR024002">
    <property type="entry name" value="For/NO2_transpt_CS"/>
</dbReference>
<evidence type="ECO:0000256" key="4">
    <source>
        <dbReference type="ARBA" id="ARBA00023136"/>
    </source>
</evidence>
<dbReference type="InterPro" id="IPR023271">
    <property type="entry name" value="Aquaporin-like"/>
</dbReference>
<feature type="transmembrane region" description="Helical" evidence="6">
    <location>
        <begin position="223"/>
        <end position="244"/>
    </location>
</feature>
<feature type="transmembrane region" description="Helical" evidence="6">
    <location>
        <begin position="63"/>
        <end position="91"/>
    </location>
</feature>
<dbReference type="AlphaFoldDB" id="A0A7G9S079"/>
<dbReference type="Proteomes" id="UP000515928">
    <property type="component" value="Chromosome"/>
</dbReference>
<keyword evidence="3 6" id="KW-1133">Transmembrane helix</keyword>
<protein>
    <submittedName>
        <fullName evidence="7">Formate/nitrite transporter family protein</fullName>
    </submittedName>
</protein>
<feature type="transmembrane region" description="Helical" evidence="6">
    <location>
        <begin position="182"/>
        <end position="203"/>
    </location>
</feature>
<evidence type="ECO:0000313" key="7">
    <source>
        <dbReference type="EMBL" id="QNN61254.1"/>
    </source>
</evidence>
<dbReference type="Pfam" id="PF01226">
    <property type="entry name" value="Form_Nir_trans"/>
    <property type="match status" value="1"/>
</dbReference>
<evidence type="ECO:0000256" key="2">
    <source>
        <dbReference type="ARBA" id="ARBA00022692"/>
    </source>
</evidence>
<comment type="similarity">
    <text evidence="5">Belongs to the FNT transporter (TC 1.A.16) family.</text>
</comment>